<dbReference type="AlphaFoldDB" id="A0AAV4EDC0"/>
<organism evidence="1 2">
    <name type="scientific">Elysia marginata</name>
    <dbReference type="NCBI Taxonomy" id="1093978"/>
    <lineage>
        <taxon>Eukaryota</taxon>
        <taxon>Metazoa</taxon>
        <taxon>Spiralia</taxon>
        <taxon>Lophotrochozoa</taxon>
        <taxon>Mollusca</taxon>
        <taxon>Gastropoda</taxon>
        <taxon>Heterobranchia</taxon>
        <taxon>Euthyneura</taxon>
        <taxon>Panpulmonata</taxon>
        <taxon>Sacoglossa</taxon>
        <taxon>Placobranchoidea</taxon>
        <taxon>Plakobranchidae</taxon>
        <taxon>Elysia</taxon>
    </lineage>
</organism>
<name>A0AAV4EDC0_9GAST</name>
<evidence type="ECO:0000313" key="1">
    <source>
        <dbReference type="EMBL" id="GFR58533.1"/>
    </source>
</evidence>
<dbReference type="EMBL" id="BMAT01007154">
    <property type="protein sequence ID" value="GFR58533.1"/>
    <property type="molecule type" value="Genomic_DNA"/>
</dbReference>
<evidence type="ECO:0000313" key="2">
    <source>
        <dbReference type="Proteomes" id="UP000762676"/>
    </source>
</evidence>
<sequence length="120" mass="13602">MCFRLTWCLTPPCIETLFFNKTTQELTQPDTLNSFLSKATFKFCHGQHFRRTLIQSNICGITCKGGWTVKIIDLKTPMVLNIPYDGTGMLFQEFFLRTLVSSMGRQCAAALEAHGGHTNY</sequence>
<accession>A0AAV4EDC0</accession>
<keyword evidence="2" id="KW-1185">Reference proteome</keyword>
<proteinExistence type="predicted"/>
<comment type="caution">
    <text evidence="1">The sequence shown here is derived from an EMBL/GenBank/DDBJ whole genome shotgun (WGS) entry which is preliminary data.</text>
</comment>
<reference evidence="1 2" key="1">
    <citation type="journal article" date="2021" name="Elife">
        <title>Chloroplast acquisition without the gene transfer in kleptoplastic sea slugs, Plakobranchus ocellatus.</title>
        <authorList>
            <person name="Maeda T."/>
            <person name="Takahashi S."/>
            <person name="Yoshida T."/>
            <person name="Shimamura S."/>
            <person name="Takaki Y."/>
            <person name="Nagai Y."/>
            <person name="Toyoda A."/>
            <person name="Suzuki Y."/>
            <person name="Arimoto A."/>
            <person name="Ishii H."/>
            <person name="Satoh N."/>
            <person name="Nishiyama T."/>
            <person name="Hasebe M."/>
            <person name="Maruyama T."/>
            <person name="Minagawa J."/>
            <person name="Obokata J."/>
            <person name="Shigenobu S."/>
        </authorList>
    </citation>
    <scope>NUCLEOTIDE SEQUENCE [LARGE SCALE GENOMIC DNA]</scope>
</reference>
<protein>
    <submittedName>
        <fullName evidence="1">Uncharacterized protein</fullName>
    </submittedName>
</protein>
<gene>
    <name evidence="1" type="ORF">ElyMa_003483700</name>
</gene>
<dbReference type="Proteomes" id="UP000762676">
    <property type="component" value="Unassembled WGS sequence"/>
</dbReference>